<reference evidence="7" key="1">
    <citation type="journal article" date="2013" name="Genetics">
        <title>The draft genome and transcriptome of Panagrellus redivivus are shaped by the harsh demands of a free-living lifestyle.</title>
        <authorList>
            <person name="Srinivasan J."/>
            <person name="Dillman A.R."/>
            <person name="Macchietto M.G."/>
            <person name="Heikkinen L."/>
            <person name="Lakso M."/>
            <person name="Fracchia K.M."/>
            <person name="Antoshechkin I."/>
            <person name="Mortazavi A."/>
            <person name="Wong G."/>
            <person name="Sternberg P.W."/>
        </authorList>
    </citation>
    <scope>NUCLEOTIDE SEQUENCE [LARGE SCALE GENOMIC DNA]</scope>
    <source>
        <strain evidence="7">MT8872</strain>
    </source>
</reference>
<protein>
    <recommendedName>
        <fullName evidence="5">Small ribosomal subunit protein eS1</fullName>
    </recommendedName>
</protein>
<comment type="subunit">
    <text evidence="5">Component of the small ribosomal subunit. Mature ribosomes consist of a small (40S) and a large (60S) subunit. The 40S subunit contains about 33 different proteins and 1 molecule of RNA (18S). The 60S subunit contains about 49 different proteins and 3 molecules of RNA (28S, 5.8S and 5S).</text>
</comment>
<sequence length="258" mass="29299">MAVGKSKKMVKKGNKKKVIDPFLRKEWYDVKAPSIFTTRQIGKTLVNRTQGTRIASDFLKGRVYEVSLGDLNTTTDADFKKFRLVCEDVQGRECLTNFHSMSFTHDKMCSIVRKWHTLIEGSTAVRTTDGYLLRVFCVAFTKRDKHQIKKAAYAQSSKVRAIRARMDSVIKKEVSGGDLKGFIKKIIAGSIELDIQKRTKWLHPLENVYINKIKVLKKPKFEHGRLLDLHSEVNVVVNESGAVVSRPDAYEPPVLSSV</sequence>
<evidence type="ECO:0000256" key="4">
    <source>
        <dbReference type="ARBA" id="ARBA00023274"/>
    </source>
</evidence>
<evidence type="ECO:0000313" key="8">
    <source>
        <dbReference type="WBParaSite" id="Pan_g9176.t1"/>
    </source>
</evidence>
<dbReference type="InterPro" id="IPR027500">
    <property type="entry name" value="Ribosomal_eS1_euk"/>
</dbReference>
<dbReference type="GO" id="GO:0022627">
    <property type="term" value="C:cytosolic small ribosomal subunit"/>
    <property type="evidence" value="ECO:0007669"/>
    <property type="project" value="UniProtKB-UniRule"/>
</dbReference>
<keyword evidence="4 5" id="KW-0687">Ribonucleoprotein</keyword>
<dbReference type="HAMAP" id="MF_03122">
    <property type="entry name" value="Ribosomal_eS1_euk"/>
    <property type="match status" value="1"/>
</dbReference>
<keyword evidence="2 5" id="KW-0963">Cytoplasm</keyword>
<evidence type="ECO:0000256" key="2">
    <source>
        <dbReference type="ARBA" id="ARBA00022490"/>
    </source>
</evidence>
<dbReference type="AlphaFoldDB" id="A0A7E4WCW7"/>
<dbReference type="Pfam" id="PF01015">
    <property type="entry name" value="Ribosomal_S3Ae"/>
    <property type="match status" value="1"/>
</dbReference>
<keyword evidence="7" id="KW-1185">Reference proteome</keyword>
<dbReference type="Proteomes" id="UP000492821">
    <property type="component" value="Unassembled WGS sequence"/>
</dbReference>
<dbReference type="InterPro" id="IPR001593">
    <property type="entry name" value="Ribosomal_eS1"/>
</dbReference>
<evidence type="ECO:0000256" key="5">
    <source>
        <dbReference type="HAMAP-Rule" id="MF_03122"/>
    </source>
</evidence>
<dbReference type="GO" id="GO:0003735">
    <property type="term" value="F:structural constituent of ribosome"/>
    <property type="evidence" value="ECO:0007669"/>
    <property type="project" value="UniProtKB-UniRule"/>
</dbReference>
<evidence type="ECO:0000256" key="3">
    <source>
        <dbReference type="ARBA" id="ARBA00022980"/>
    </source>
</evidence>
<dbReference type="WBParaSite" id="Pan_g9176.t1">
    <property type="protein sequence ID" value="Pan_g9176.t1"/>
    <property type="gene ID" value="Pan_g9176"/>
</dbReference>
<evidence type="ECO:0000313" key="7">
    <source>
        <dbReference type="Proteomes" id="UP000492821"/>
    </source>
</evidence>
<reference evidence="8" key="2">
    <citation type="submission" date="2020-10" db="UniProtKB">
        <authorList>
            <consortium name="WormBaseParasite"/>
        </authorList>
    </citation>
    <scope>IDENTIFICATION</scope>
</reference>
<dbReference type="GO" id="GO:0006412">
    <property type="term" value="P:translation"/>
    <property type="evidence" value="ECO:0007669"/>
    <property type="project" value="UniProtKB-UniRule"/>
</dbReference>
<name>A0A7E4WCW7_PANRE</name>
<comment type="similarity">
    <text evidence="5 6">Belongs to the eukaryotic ribosomal protein eS1 family.</text>
</comment>
<dbReference type="PANTHER" id="PTHR11830">
    <property type="entry name" value="40S RIBOSOMAL PROTEIN S3A"/>
    <property type="match status" value="1"/>
</dbReference>
<keyword evidence="3 5" id="KW-0689">Ribosomal protein</keyword>
<feature type="initiator methionine" description="Removed" evidence="5">
    <location>
        <position position="1"/>
    </location>
</feature>
<dbReference type="PROSITE" id="PS01191">
    <property type="entry name" value="RIBOSOMAL_S3AE"/>
    <property type="match status" value="1"/>
</dbReference>
<comment type="subcellular location">
    <subcellularLocation>
        <location evidence="1 5">Cytoplasm</location>
    </subcellularLocation>
</comment>
<dbReference type="InterPro" id="IPR018281">
    <property type="entry name" value="Ribosomal_eS1_CS"/>
</dbReference>
<dbReference type="SMART" id="SM01397">
    <property type="entry name" value="Ribosomal_S3Ae"/>
    <property type="match status" value="1"/>
</dbReference>
<proteinExistence type="inferred from homology"/>
<accession>A0A7E4WCW7</accession>
<organism evidence="7 8">
    <name type="scientific">Panagrellus redivivus</name>
    <name type="common">Microworm</name>
    <dbReference type="NCBI Taxonomy" id="6233"/>
    <lineage>
        <taxon>Eukaryota</taxon>
        <taxon>Metazoa</taxon>
        <taxon>Ecdysozoa</taxon>
        <taxon>Nematoda</taxon>
        <taxon>Chromadorea</taxon>
        <taxon>Rhabditida</taxon>
        <taxon>Tylenchina</taxon>
        <taxon>Panagrolaimomorpha</taxon>
        <taxon>Panagrolaimoidea</taxon>
        <taxon>Panagrolaimidae</taxon>
        <taxon>Panagrellus</taxon>
    </lineage>
</organism>
<evidence type="ECO:0000256" key="6">
    <source>
        <dbReference type="RuleBase" id="RU000668"/>
    </source>
</evidence>
<evidence type="ECO:0000256" key="1">
    <source>
        <dbReference type="ARBA" id="ARBA00004496"/>
    </source>
</evidence>